<evidence type="ECO:0000256" key="4">
    <source>
        <dbReference type="ARBA" id="ARBA00023136"/>
    </source>
</evidence>
<evidence type="ECO:0000256" key="1">
    <source>
        <dbReference type="ARBA" id="ARBA00004167"/>
    </source>
</evidence>
<proteinExistence type="predicted"/>
<feature type="region of interest" description="Disordered" evidence="5">
    <location>
        <begin position="167"/>
        <end position="192"/>
    </location>
</feature>
<evidence type="ECO:0000256" key="6">
    <source>
        <dbReference type="SAM" id="Phobius"/>
    </source>
</evidence>
<protein>
    <submittedName>
        <fullName evidence="8">Uncharacterized protein</fullName>
    </submittedName>
</protein>
<evidence type="ECO:0000313" key="9">
    <source>
        <dbReference type="Proteomes" id="UP001324427"/>
    </source>
</evidence>
<comment type="caution">
    <text evidence="8">The sequence shown here is derived from an EMBL/GenBank/DDBJ whole genome shotgun (WGS) entry which is preliminary data.</text>
</comment>
<name>A0AAV9JEY4_9PEZI</name>
<feature type="transmembrane region" description="Helical" evidence="6">
    <location>
        <begin position="202"/>
        <end position="225"/>
    </location>
</feature>
<feature type="region of interest" description="Disordered" evidence="5">
    <location>
        <begin position="233"/>
        <end position="318"/>
    </location>
</feature>
<reference evidence="8 9" key="1">
    <citation type="submission" date="2021-11" db="EMBL/GenBank/DDBJ databases">
        <title>Black yeast isolated from Biological Soil Crust.</title>
        <authorList>
            <person name="Kurbessoian T."/>
        </authorList>
    </citation>
    <scope>NUCLEOTIDE SEQUENCE [LARGE SCALE GENOMIC DNA]</scope>
    <source>
        <strain evidence="8 9">CCFEE 5522</strain>
    </source>
</reference>
<dbReference type="EMBL" id="JAVFHQ010000030">
    <property type="protein sequence ID" value="KAK4543676.1"/>
    <property type="molecule type" value="Genomic_DNA"/>
</dbReference>
<comment type="subcellular location">
    <subcellularLocation>
        <location evidence="1">Membrane</location>
        <topology evidence="1">Single-pass membrane protein</topology>
    </subcellularLocation>
</comment>
<gene>
    <name evidence="8" type="ORF">LTR36_005321</name>
</gene>
<dbReference type="GO" id="GO:0016020">
    <property type="term" value="C:membrane"/>
    <property type="evidence" value="ECO:0007669"/>
    <property type="project" value="UniProtKB-SubCell"/>
</dbReference>
<keyword evidence="4 6" id="KW-0472">Membrane</keyword>
<dbReference type="Proteomes" id="UP001324427">
    <property type="component" value="Unassembled WGS sequence"/>
</dbReference>
<dbReference type="InterPro" id="IPR051694">
    <property type="entry name" value="Immunoregulatory_rcpt-like"/>
</dbReference>
<sequence>MAPPSLLATFSLPLAALFFCLGDMVVADTADNCYWRGNNTINAEPGWFACTNTQVNPGGAQLCCIDGAQCGEDSICHSVTGGWYVGGCTDATYGDPVCRTSCTDDDQTYIEYDQTDGVWQCCGNSGCGNGVTSDETFTAIAQSDWTALPLSQTSTAAATTTLSTTSSSVSSITSSGITATSTPTSSSTGRAGTGGLSTGVQAGIGVACGIAGLSIVAAITFWVLWRRRRVSETAQEPGDRWQQREQQPPPQMLQQSHPQYGNTVSQYADGAGYGGYLRPPAQQKPAYDPTGSPMSPQELANEGADRHELEVDQSVPHK</sequence>
<dbReference type="GO" id="GO:0071944">
    <property type="term" value="C:cell periphery"/>
    <property type="evidence" value="ECO:0007669"/>
    <property type="project" value="UniProtKB-ARBA"/>
</dbReference>
<feature type="signal peptide" evidence="7">
    <location>
        <begin position="1"/>
        <end position="27"/>
    </location>
</feature>
<feature type="compositionally biased region" description="Low complexity" evidence="5">
    <location>
        <begin position="167"/>
        <end position="190"/>
    </location>
</feature>
<evidence type="ECO:0000256" key="3">
    <source>
        <dbReference type="ARBA" id="ARBA00022989"/>
    </source>
</evidence>
<keyword evidence="3 6" id="KW-1133">Transmembrane helix</keyword>
<evidence type="ECO:0000256" key="2">
    <source>
        <dbReference type="ARBA" id="ARBA00022692"/>
    </source>
</evidence>
<evidence type="ECO:0000313" key="8">
    <source>
        <dbReference type="EMBL" id="KAK4543676.1"/>
    </source>
</evidence>
<dbReference type="PANTHER" id="PTHR15549">
    <property type="entry name" value="PAIRED IMMUNOGLOBULIN-LIKE TYPE 2 RECEPTOR"/>
    <property type="match status" value="1"/>
</dbReference>
<feature type="chain" id="PRO_5043933907" evidence="7">
    <location>
        <begin position="28"/>
        <end position="318"/>
    </location>
</feature>
<evidence type="ECO:0000256" key="5">
    <source>
        <dbReference type="SAM" id="MobiDB-lite"/>
    </source>
</evidence>
<dbReference type="AlphaFoldDB" id="A0AAV9JEY4"/>
<evidence type="ECO:0000256" key="7">
    <source>
        <dbReference type="SAM" id="SignalP"/>
    </source>
</evidence>
<keyword evidence="2 6" id="KW-0812">Transmembrane</keyword>
<accession>A0AAV9JEY4</accession>
<organism evidence="8 9">
    <name type="scientific">Oleoguttula mirabilis</name>
    <dbReference type="NCBI Taxonomy" id="1507867"/>
    <lineage>
        <taxon>Eukaryota</taxon>
        <taxon>Fungi</taxon>
        <taxon>Dikarya</taxon>
        <taxon>Ascomycota</taxon>
        <taxon>Pezizomycotina</taxon>
        <taxon>Dothideomycetes</taxon>
        <taxon>Dothideomycetidae</taxon>
        <taxon>Mycosphaerellales</taxon>
        <taxon>Teratosphaeriaceae</taxon>
        <taxon>Oleoguttula</taxon>
    </lineage>
</organism>
<keyword evidence="9" id="KW-1185">Reference proteome</keyword>
<dbReference type="PANTHER" id="PTHR15549:SF30">
    <property type="entry name" value="MID2 DOMAIN-CONTAINING PROTEIN"/>
    <property type="match status" value="1"/>
</dbReference>
<keyword evidence="7" id="KW-0732">Signal</keyword>